<gene>
    <name evidence="1" type="ORF">HMPREF0731_3154</name>
</gene>
<dbReference type="InterPro" id="IPR009389">
    <property type="entry name" value="DUF1045"/>
</dbReference>
<protein>
    <submittedName>
        <fullName evidence="1">Putative phosphonate metabolism protein</fullName>
    </submittedName>
</protein>
<comment type="caution">
    <text evidence="1">The sequence shown here is derived from an EMBL/GenBank/DDBJ whole genome shotgun (WGS) entry which is preliminary data.</text>
</comment>
<dbReference type="Pfam" id="PF06299">
    <property type="entry name" value="DUF1045"/>
    <property type="match status" value="1"/>
</dbReference>
<organism evidence="1 2">
    <name type="scientific">Pseudoroseomonas cervicalis ATCC 49957</name>
    <dbReference type="NCBI Taxonomy" id="525371"/>
    <lineage>
        <taxon>Bacteria</taxon>
        <taxon>Pseudomonadati</taxon>
        <taxon>Pseudomonadota</taxon>
        <taxon>Alphaproteobacteria</taxon>
        <taxon>Acetobacterales</taxon>
        <taxon>Roseomonadaceae</taxon>
        <taxon>Roseomonas</taxon>
    </lineage>
</organism>
<dbReference type="PIRSF" id="PIRSF033328">
    <property type="entry name" value="Phest_Mll4975"/>
    <property type="match status" value="1"/>
</dbReference>
<accession>D5RPZ2</accession>
<dbReference type="Proteomes" id="UP000005324">
    <property type="component" value="Unassembled WGS sequence"/>
</dbReference>
<dbReference type="AlphaFoldDB" id="D5RPZ2"/>
<dbReference type="HOGENOM" id="CLU_074099_0_0_5"/>
<sequence length="225" mass="24473">MSARLALYWAPEISDPLHQAASAWLGRDAETGATLPQAPLPGVDIAEVTADARNYGFHATLKPPFRLAGSYAEARAAAAALAARTRPFALPPLRVADLDGFLALREAEPCPALHAFADDCVRSLDAHRAPATEAEIARRRPERLAERERAYLAEWGYPHVFEAWRFHLTLSRRLSPEEMAVVRPAAEAALAEIAGVPRAVRELCLFTQAGPGAPFLVAERLRLLG</sequence>
<evidence type="ECO:0000313" key="2">
    <source>
        <dbReference type="Proteomes" id="UP000005324"/>
    </source>
</evidence>
<name>D5RPZ2_9PROT</name>
<dbReference type="Gene3D" id="3.90.1140.10">
    <property type="entry name" value="Cyclic phosphodiesterase"/>
    <property type="match status" value="1"/>
</dbReference>
<proteinExistence type="predicted"/>
<reference evidence="1 2" key="1">
    <citation type="submission" date="2010-04" db="EMBL/GenBank/DDBJ databases">
        <authorList>
            <person name="Qin X."/>
            <person name="Bachman B."/>
            <person name="Battles P."/>
            <person name="Bell A."/>
            <person name="Bess C."/>
            <person name="Bickham C."/>
            <person name="Chaboub L."/>
            <person name="Chen D."/>
            <person name="Coyle M."/>
            <person name="Deiros D.R."/>
            <person name="Dinh H."/>
            <person name="Forbes L."/>
            <person name="Fowler G."/>
            <person name="Francisco L."/>
            <person name="Fu Q."/>
            <person name="Gubbala S."/>
            <person name="Hale W."/>
            <person name="Han Y."/>
            <person name="Hemphill L."/>
            <person name="Highlander S.K."/>
            <person name="Hirani K."/>
            <person name="Hogues M."/>
            <person name="Jackson L."/>
            <person name="Jakkamsetti A."/>
            <person name="Javaid M."/>
            <person name="Jiang H."/>
            <person name="Korchina V."/>
            <person name="Kovar C."/>
            <person name="Lara F."/>
            <person name="Lee S."/>
            <person name="Mata R."/>
            <person name="Mathew T."/>
            <person name="Moen C."/>
            <person name="Morales K."/>
            <person name="Munidasa M."/>
            <person name="Nazareth L."/>
            <person name="Ngo R."/>
            <person name="Nguyen L."/>
            <person name="Okwuonu G."/>
            <person name="Ongeri F."/>
            <person name="Patil S."/>
            <person name="Petrosino J."/>
            <person name="Pham C."/>
            <person name="Pham P."/>
            <person name="Pu L.-L."/>
            <person name="Puazo M."/>
            <person name="Raj R."/>
            <person name="Reid J."/>
            <person name="Rouhana J."/>
            <person name="Saada N."/>
            <person name="Shang Y."/>
            <person name="Simmons D."/>
            <person name="Thornton R."/>
            <person name="Warren J."/>
            <person name="Weissenberger G."/>
            <person name="Zhang J."/>
            <person name="Zhang L."/>
            <person name="Zhou C."/>
            <person name="Zhu D."/>
            <person name="Muzny D."/>
            <person name="Worley K."/>
            <person name="Gibbs R."/>
        </authorList>
    </citation>
    <scope>NUCLEOTIDE SEQUENCE [LARGE SCALE GENOMIC DNA]</scope>
    <source>
        <strain evidence="1 2">ATCC 49957</strain>
    </source>
</reference>
<keyword evidence="2" id="KW-1185">Reference proteome</keyword>
<dbReference type="EMBL" id="ADVL01000649">
    <property type="protein sequence ID" value="EFH10639.1"/>
    <property type="molecule type" value="Genomic_DNA"/>
</dbReference>
<dbReference type="RefSeq" id="WP_007002184.1">
    <property type="nucleotide sequence ID" value="NZ_GG770777.1"/>
</dbReference>
<evidence type="ECO:0000313" key="1">
    <source>
        <dbReference type="EMBL" id="EFH10639.1"/>
    </source>
</evidence>
<dbReference type="NCBIfam" id="TIGR03223">
    <property type="entry name" value="Phn_opern_protn"/>
    <property type="match status" value="1"/>
</dbReference>